<evidence type="ECO:0000256" key="6">
    <source>
        <dbReference type="ARBA" id="ARBA00023273"/>
    </source>
</evidence>
<evidence type="ECO:0000313" key="7">
    <source>
        <dbReference type="EMBL" id="CDI87226.1"/>
    </source>
</evidence>
<dbReference type="VEuPathDB" id="ToxoDB:EPH_0075490"/>
<evidence type="ECO:0000256" key="3">
    <source>
        <dbReference type="ARBA" id="ARBA00022737"/>
    </source>
</evidence>
<dbReference type="GO" id="GO:0031514">
    <property type="term" value="C:motile cilium"/>
    <property type="evidence" value="ECO:0007669"/>
    <property type="project" value="UniProtKB-SubCell"/>
</dbReference>
<dbReference type="EMBL" id="HG696997">
    <property type="protein sequence ID" value="CDI87226.1"/>
    <property type="molecule type" value="Genomic_DNA"/>
</dbReference>
<evidence type="ECO:0000256" key="1">
    <source>
        <dbReference type="ARBA" id="ARBA00004230"/>
    </source>
</evidence>
<keyword evidence="5" id="KW-0969">Cilium</keyword>
<dbReference type="Proteomes" id="UP000018201">
    <property type="component" value="Unassembled WGS sequence"/>
</dbReference>
<keyword evidence="8" id="KW-1185">Reference proteome</keyword>
<dbReference type="OrthoDB" id="354165at2759"/>
<accession>U6H3Q5</accession>
<dbReference type="PANTHER" id="PTHR46437">
    <property type="entry name" value="MORN REPEAT-CONTAINING PROTEIN 5"/>
    <property type="match status" value="1"/>
</dbReference>
<dbReference type="PANTHER" id="PTHR46437:SF1">
    <property type="entry name" value="MORN REPEAT-CONTAINING PROTEIN 5"/>
    <property type="match status" value="1"/>
</dbReference>
<comment type="subcellular location">
    <subcellularLocation>
        <location evidence="1">Cell projection</location>
        <location evidence="1">Cilium</location>
        <location evidence="1">Flagellum</location>
    </subcellularLocation>
</comment>
<evidence type="ECO:0000256" key="5">
    <source>
        <dbReference type="ARBA" id="ARBA00023069"/>
    </source>
</evidence>
<keyword evidence="6" id="KW-0966">Cell projection</keyword>
<dbReference type="SUPFAM" id="SSF82185">
    <property type="entry name" value="Histone H3 K4-specific methyltransferase SET7/9 N-terminal domain"/>
    <property type="match status" value="1"/>
</dbReference>
<organism evidence="7 8">
    <name type="scientific">Eimeria praecox</name>
    <dbReference type="NCBI Taxonomy" id="51316"/>
    <lineage>
        <taxon>Eukaryota</taxon>
        <taxon>Sar</taxon>
        <taxon>Alveolata</taxon>
        <taxon>Apicomplexa</taxon>
        <taxon>Conoidasida</taxon>
        <taxon>Coccidia</taxon>
        <taxon>Eucoccidiorida</taxon>
        <taxon>Eimeriorina</taxon>
        <taxon>Eimeriidae</taxon>
        <taxon>Eimeria</taxon>
    </lineage>
</organism>
<evidence type="ECO:0000256" key="4">
    <source>
        <dbReference type="ARBA" id="ARBA00022846"/>
    </source>
</evidence>
<dbReference type="Pfam" id="PF02493">
    <property type="entry name" value="MORN"/>
    <property type="match status" value="3"/>
</dbReference>
<evidence type="ECO:0000256" key="2">
    <source>
        <dbReference type="ARBA" id="ARBA00016322"/>
    </source>
</evidence>
<dbReference type="InterPro" id="IPR042814">
    <property type="entry name" value="Morn5"/>
</dbReference>
<keyword evidence="4" id="KW-0282">Flagellum</keyword>
<keyword evidence="3" id="KW-0677">Repeat</keyword>
<proteinExistence type="predicted"/>
<dbReference type="Gene3D" id="2.20.110.10">
    <property type="entry name" value="Histone H3 K4-specific methyltransferase SET7/9 N-terminal domain"/>
    <property type="match status" value="1"/>
</dbReference>
<reference evidence="7" key="1">
    <citation type="submission" date="2013-10" db="EMBL/GenBank/DDBJ databases">
        <title>Genomic analysis of the causative agents of coccidiosis in chickens.</title>
        <authorList>
            <person name="Reid A.J."/>
            <person name="Blake D."/>
            <person name="Billington K."/>
            <person name="Browne H."/>
            <person name="Dunn M."/>
            <person name="Hung S."/>
            <person name="Kawahara F."/>
            <person name="Miranda-Saavedra D."/>
            <person name="Mourier T."/>
            <person name="Nagra H."/>
            <person name="Otto T.D."/>
            <person name="Rawlings N."/>
            <person name="Sanchez A."/>
            <person name="Sanders M."/>
            <person name="Subramaniam C."/>
            <person name="Tay Y."/>
            <person name="Dear P."/>
            <person name="Doerig C."/>
            <person name="Gruber A."/>
            <person name="Parkinson J."/>
            <person name="Shirley M."/>
            <person name="Wan K.L."/>
            <person name="Berriman M."/>
            <person name="Tomley F."/>
            <person name="Pain A."/>
        </authorList>
    </citation>
    <scope>NUCLEOTIDE SEQUENCE [LARGE SCALE GENOMIC DNA]</scope>
    <source>
        <strain evidence="7">Houghton</strain>
    </source>
</reference>
<name>U6H3Q5_9EIME</name>
<protein>
    <recommendedName>
        <fullName evidence="2">MORN repeat-containing protein 5</fullName>
    </recommendedName>
</protein>
<evidence type="ECO:0000313" key="8">
    <source>
        <dbReference type="Proteomes" id="UP000018201"/>
    </source>
</evidence>
<sequence length="169" mass="18763">MEQGWSGSILSGRKVNGWLEGEGRCVLPNGVVYEGQFKGGNFHGKGVLIYPDGGRYTAEWEEGLAVSGNYSFKDGLPYQLENWSYLAPSDRRFVEEVQDGFDPQRTVQRRTEKLPKGTYDTGVGYFNGETGEIRSPDGRSLVAVPNALFANWIVTQCKRGAEEPCEKLS</sequence>
<dbReference type="AlphaFoldDB" id="U6H3Q5"/>
<dbReference type="InterPro" id="IPR003409">
    <property type="entry name" value="MORN"/>
</dbReference>
<reference evidence="7" key="2">
    <citation type="submission" date="2013-10" db="EMBL/GenBank/DDBJ databases">
        <authorList>
            <person name="Aslett M."/>
        </authorList>
    </citation>
    <scope>NUCLEOTIDE SEQUENCE [LARGE SCALE GENOMIC DNA]</scope>
    <source>
        <strain evidence="7">Houghton</strain>
    </source>
</reference>
<dbReference type="SMART" id="SM00698">
    <property type="entry name" value="MORN"/>
    <property type="match status" value="1"/>
</dbReference>
<gene>
    <name evidence="7" type="ORF">EPH_0075490</name>
</gene>